<gene>
    <name evidence="1" type="ORF">P691DRAFT_769542</name>
</gene>
<evidence type="ECO:0000313" key="1">
    <source>
        <dbReference type="EMBL" id="KAF9439517.1"/>
    </source>
</evidence>
<accession>A0A9P5WWH2</accession>
<reference evidence="1" key="1">
    <citation type="submission" date="2020-11" db="EMBL/GenBank/DDBJ databases">
        <authorList>
            <consortium name="DOE Joint Genome Institute"/>
            <person name="Ahrendt S."/>
            <person name="Riley R."/>
            <person name="Andreopoulos W."/>
            <person name="Labutti K."/>
            <person name="Pangilinan J."/>
            <person name="Ruiz-Duenas F.J."/>
            <person name="Barrasa J.M."/>
            <person name="Sanchez-Garcia M."/>
            <person name="Camarero S."/>
            <person name="Miyauchi S."/>
            <person name="Serrano A."/>
            <person name="Linde D."/>
            <person name="Babiker R."/>
            <person name="Drula E."/>
            <person name="Ayuso-Fernandez I."/>
            <person name="Pacheco R."/>
            <person name="Padilla G."/>
            <person name="Ferreira P."/>
            <person name="Barriuso J."/>
            <person name="Kellner H."/>
            <person name="Castanera R."/>
            <person name="Alfaro M."/>
            <person name="Ramirez L."/>
            <person name="Pisabarro A.G."/>
            <person name="Kuo A."/>
            <person name="Tritt A."/>
            <person name="Lipzen A."/>
            <person name="He G."/>
            <person name="Yan M."/>
            <person name="Ng V."/>
            <person name="Cullen D."/>
            <person name="Martin F."/>
            <person name="Rosso M.-N."/>
            <person name="Henrissat B."/>
            <person name="Hibbett D."/>
            <person name="Martinez A.T."/>
            <person name="Grigoriev I.V."/>
        </authorList>
    </citation>
    <scope>NUCLEOTIDE SEQUENCE</scope>
    <source>
        <strain evidence="1">MF-IS2</strain>
    </source>
</reference>
<keyword evidence="2" id="KW-1185">Reference proteome</keyword>
<proteinExistence type="predicted"/>
<dbReference type="EMBL" id="MU154076">
    <property type="protein sequence ID" value="KAF9439517.1"/>
    <property type="molecule type" value="Genomic_DNA"/>
</dbReference>
<dbReference type="AlphaFoldDB" id="A0A9P5WWH2"/>
<protein>
    <submittedName>
        <fullName evidence="1">Uncharacterized protein</fullName>
    </submittedName>
</protein>
<dbReference type="Proteomes" id="UP000807342">
    <property type="component" value="Unassembled WGS sequence"/>
</dbReference>
<evidence type="ECO:0000313" key="2">
    <source>
        <dbReference type="Proteomes" id="UP000807342"/>
    </source>
</evidence>
<comment type="caution">
    <text evidence="1">The sequence shown here is derived from an EMBL/GenBank/DDBJ whole genome shotgun (WGS) entry which is preliminary data.</text>
</comment>
<organism evidence="1 2">
    <name type="scientific">Macrolepiota fuliginosa MF-IS2</name>
    <dbReference type="NCBI Taxonomy" id="1400762"/>
    <lineage>
        <taxon>Eukaryota</taxon>
        <taxon>Fungi</taxon>
        <taxon>Dikarya</taxon>
        <taxon>Basidiomycota</taxon>
        <taxon>Agaricomycotina</taxon>
        <taxon>Agaricomycetes</taxon>
        <taxon>Agaricomycetidae</taxon>
        <taxon>Agaricales</taxon>
        <taxon>Agaricineae</taxon>
        <taxon>Agaricaceae</taxon>
        <taxon>Macrolepiota</taxon>
    </lineage>
</organism>
<name>A0A9P5WWH2_9AGAR</name>
<sequence>MLKATKNSIIAFEEMTGLAERITISQETRDKFKDAGKTRKAIHPPPSCPLILHILSTEEYAEKYKEFDEHTNKLSLLACLTPKPLIERLTLEDVTSTISFVSPRINLEPREYTPYTPSPPIPTNLRIHKTKYLLRIQEFHKLIQPTMDRLEPVFKALEQRVQDLSLLQEKLAEEVLNDPLWEWFNQLQVIERDIEEIGHKFKNGDWRKLKGACK</sequence>